<proteinExistence type="predicted"/>
<evidence type="ECO:0000259" key="6">
    <source>
        <dbReference type="Pfam" id="PF14759"/>
    </source>
</evidence>
<keyword evidence="8" id="KW-1185">Reference proteome</keyword>
<dbReference type="OrthoDB" id="4475657at2"/>
<dbReference type="InterPro" id="IPR050446">
    <property type="entry name" value="FAD-oxidoreductase/Apoptosis"/>
</dbReference>
<dbReference type="SUPFAM" id="SSF55424">
    <property type="entry name" value="FAD/NAD-linked reductases, dimerisation (C-terminal) domain"/>
    <property type="match status" value="1"/>
</dbReference>
<accession>A0A1Q9LN29</accession>
<dbReference type="STRING" id="1193682.BJP25_17665"/>
<evidence type="ECO:0000256" key="2">
    <source>
        <dbReference type="ARBA" id="ARBA00022630"/>
    </source>
</evidence>
<dbReference type="PANTHER" id="PTHR43557:SF2">
    <property type="entry name" value="RIESKE DOMAIN-CONTAINING PROTEIN-RELATED"/>
    <property type="match status" value="1"/>
</dbReference>
<dbReference type="AlphaFoldDB" id="A0A1Q9LN29"/>
<organism evidence="7 8">
    <name type="scientific">Actinokineospora bangkokensis</name>
    <dbReference type="NCBI Taxonomy" id="1193682"/>
    <lineage>
        <taxon>Bacteria</taxon>
        <taxon>Bacillati</taxon>
        <taxon>Actinomycetota</taxon>
        <taxon>Actinomycetes</taxon>
        <taxon>Pseudonocardiales</taxon>
        <taxon>Pseudonocardiaceae</taxon>
        <taxon>Actinokineospora</taxon>
    </lineage>
</organism>
<gene>
    <name evidence="7" type="ORF">BJP25_17665</name>
</gene>
<dbReference type="InterPro" id="IPR023753">
    <property type="entry name" value="FAD/NAD-binding_dom"/>
</dbReference>
<evidence type="ECO:0000256" key="4">
    <source>
        <dbReference type="ARBA" id="ARBA00023002"/>
    </source>
</evidence>
<keyword evidence="2" id="KW-0285">Flavoprotein</keyword>
<dbReference type="Gene3D" id="3.50.50.60">
    <property type="entry name" value="FAD/NAD(P)-binding domain"/>
    <property type="match status" value="2"/>
</dbReference>
<dbReference type="InterPro" id="IPR028202">
    <property type="entry name" value="Reductase_C"/>
</dbReference>
<reference evidence="7 8" key="1">
    <citation type="submission" date="2016-10" db="EMBL/GenBank/DDBJ databases">
        <title>The Draft Genome Sequence of Actinokineospora bangkokensis 44EHWT reveals the biosynthetic pathway of antifungal compounds Thailandins with unusual extender unit butylmalonyl-CoA.</title>
        <authorList>
            <person name="Greule A."/>
            <person name="Intra B."/>
            <person name="Flemming S."/>
            <person name="Rommel M.G."/>
            <person name="Panbangred W."/>
            <person name="Bechthold A."/>
        </authorList>
    </citation>
    <scope>NUCLEOTIDE SEQUENCE [LARGE SCALE GENOMIC DNA]</scope>
    <source>
        <strain evidence="7 8">44EHW</strain>
    </source>
</reference>
<evidence type="ECO:0000256" key="1">
    <source>
        <dbReference type="ARBA" id="ARBA00001974"/>
    </source>
</evidence>
<evidence type="ECO:0000259" key="5">
    <source>
        <dbReference type="Pfam" id="PF07992"/>
    </source>
</evidence>
<protein>
    <submittedName>
        <fullName evidence="7">FAD-dependent oxidoreductase</fullName>
    </submittedName>
</protein>
<evidence type="ECO:0000313" key="8">
    <source>
        <dbReference type="Proteomes" id="UP000186040"/>
    </source>
</evidence>
<dbReference type="PRINTS" id="PR00368">
    <property type="entry name" value="FADPNR"/>
</dbReference>
<dbReference type="Pfam" id="PF07992">
    <property type="entry name" value="Pyr_redox_2"/>
    <property type="match status" value="1"/>
</dbReference>
<dbReference type="Gene3D" id="3.30.390.30">
    <property type="match status" value="1"/>
</dbReference>
<evidence type="ECO:0000313" key="7">
    <source>
        <dbReference type="EMBL" id="OLR93394.1"/>
    </source>
</evidence>
<dbReference type="Pfam" id="PF14759">
    <property type="entry name" value="Reductase_C"/>
    <property type="match status" value="1"/>
</dbReference>
<dbReference type="PRINTS" id="PR00411">
    <property type="entry name" value="PNDRDTASEI"/>
</dbReference>
<feature type="domain" description="FAD/NAD(P)-binding" evidence="5">
    <location>
        <begin position="3"/>
        <end position="291"/>
    </location>
</feature>
<feature type="domain" description="Reductase C-terminal" evidence="6">
    <location>
        <begin position="312"/>
        <end position="384"/>
    </location>
</feature>
<comment type="cofactor">
    <cofactor evidence="1">
        <name>FAD</name>
        <dbReference type="ChEBI" id="CHEBI:57692"/>
    </cofactor>
</comment>
<dbReference type="PANTHER" id="PTHR43557">
    <property type="entry name" value="APOPTOSIS-INDUCING FACTOR 1"/>
    <property type="match status" value="1"/>
</dbReference>
<dbReference type="InterPro" id="IPR036188">
    <property type="entry name" value="FAD/NAD-bd_sf"/>
</dbReference>
<dbReference type="SUPFAM" id="SSF51905">
    <property type="entry name" value="FAD/NAD(P)-binding domain"/>
    <property type="match status" value="2"/>
</dbReference>
<dbReference type="InterPro" id="IPR016156">
    <property type="entry name" value="FAD/NAD-linked_Rdtase_dimer_sf"/>
</dbReference>
<keyword evidence="4" id="KW-0560">Oxidoreductase</keyword>
<dbReference type="GO" id="GO:0016651">
    <property type="term" value="F:oxidoreductase activity, acting on NAD(P)H"/>
    <property type="evidence" value="ECO:0007669"/>
    <property type="project" value="TreeGrafter"/>
</dbReference>
<evidence type="ECO:0000256" key="3">
    <source>
        <dbReference type="ARBA" id="ARBA00022827"/>
    </source>
</evidence>
<sequence>MAGAAAAGISAAETLRREGFDGTITLVDPERHQPYDRPPLSKQVLDGTWPVERIALRGPDRLVDLGLDLRLGTAAAGLDVANRVLALDDGTELGFDGLVIATGVRPRGLPGGGGAHVLRTLDDALALRARLTPGARLVVVGAGFLGTEVAAAARVLGAEVTLVEPTPVPLAPVVGEQVGAFLAHMHQERGVDLRLGVGVAEFLRRGDAISGVRLTDGSHVPADDVLVAIGSHPNTEWLADSGLTVTDGVVCDEFTAAAPGVHAAGDVARWHNPLFGTDMRVEHRTNAAEQAVAAARNLLHPGAPKPFAPIPYFWSDQYDLKVRAFGALRGHDEARVVAGGFDGGGVLVAYRTGDTVTGALSISMPPKALHRWRAAIAARTDWARATSDPSPA</sequence>
<dbReference type="Proteomes" id="UP000186040">
    <property type="component" value="Unassembled WGS sequence"/>
</dbReference>
<keyword evidence="3" id="KW-0274">FAD</keyword>
<dbReference type="EMBL" id="MKQR01000011">
    <property type="protein sequence ID" value="OLR93394.1"/>
    <property type="molecule type" value="Genomic_DNA"/>
</dbReference>
<name>A0A1Q9LN29_9PSEU</name>
<comment type="caution">
    <text evidence="7">The sequence shown here is derived from an EMBL/GenBank/DDBJ whole genome shotgun (WGS) entry which is preliminary data.</text>
</comment>
<dbReference type="GO" id="GO:0005737">
    <property type="term" value="C:cytoplasm"/>
    <property type="evidence" value="ECO:0007669"/>
    <property type="project" value="TreeGrafter"/>
</dbReference>